<dbReference type="InterPro" id="IPR008984">
    <property type="entry name" value="SMAD_FHA_dom_sf"/>
</dbReference>
<protein>
    <recommendedName>
        <fullName evidence="1">FHA domain-containing protein</fullName>
    </recommendedName>
</protein>
<evidence type="ECO:0000313" key="3">
    <source>
        <dbReference type="Proteomes" id="UP000243579"/>
    </source>
</evidence>
<evidence type="ECO:0000259" key="1">
    <source>
        <dbReference type="PROSITE" id="PS50006"/>
    </source>
</evidence>
<sequence>MIDKFRNEAKKARQTLEASAELAAPDEAAQNMAGPPRQLKVMVTCTKGYYQGQTFELHLSLDTNPICHLGRSSGKKYKSPLGLSLPKDPEVSTTHAELRLSDEGKVYFTDVNSTNGTTINDKALKPRKPLSLPLDAPAVVSMGSSDLTFTFAVPSET</sequence>
<evidence type="ECO:0000313" key="2">
    <source>
        <dbReference type="EMBL" id="OQR92061.1"/>
    </source>
</evidence>
<dbReference type="Proteomes" id="UP000243579">
    <property type="component" value="Unassembled WGS sequence"/>
</dbReference>
<dbReference type="InterPro" id="IPR000253">
    <property type="entry name" value="FHA_dom"/>
</dbReference>
<dbReference type="EMBL" id="JNBR01000481">
    <property type="protein sequence ID" value="OQR92061.1"/>
    <property type="molecule type" value="Genomic_DNA"/>
</dbReference>
<dbReference type="OrthoDB" id="687730at2759"/>
<organism evidence="2 3">
    <name type="scientific">Achlya hypogyna</name>
    <name type="common">Oomycete</name>
    <name type="synonym">Protoachlya hypogyna</name>
    <dbReference type="NCBI Taxonomy" id="1202772"/>
    <lineage>
        <taxon>Eukaryota</taxon>
        <taxon>Sar</taxon>
        <taxon>Stramenopiles</taxon>
        <taxon>Oomycota</taxon>
        <taxon>Saprolegniomycetes</taxon>
        <taxon>Saprolegniales</taxon>
        <taxon>Achlyaceae</taxon>
        <taxon>Achlya</taxon>
    </lineage>
</organism>
<dbReference type="SUPFAM" id="SSF49879">
    <property type="entry name" value="SMAD/FHA domain"/>
    <property type="match status" value="1"/>
</dbReference>
<dbReference type="CDD" id="cd00060">
    <property type="entry name" value="FHA"/>
    <property type="match status" value="1"/>
</dbReference>
<gene>
    <name evidence="2" type="ORF">ACHHYP_04111</name>
</gene>
<dbReference type="Gene3D" id="2.60.200.20">
    <property type="match status" value="1"/>
</dbReference>
<keyword evidence="3" id="KW-1185">Reference proteome</keyword>
<comment type="caution">
    <text evidence="2">The sequence shown here is derived from an EMBL/GenBank/DDBJ whole genome shotgun (WGS) entry which is preliminary data.</text>
</comment>
<dbReference type="Pfam" id="PF00498">
    <property type="entry name" value="FHA"/>
    <property type="match status" value="1"/>
</dbReference>
<feature type="domain" description="FHA" evidence="1">
    <location>
        <begin position="67"/>
        <end position="124"/>
    </location>
</feature>
<dbReference type="SMART" id="SM00240">
    <property type="entry name" value="FHA"/>
    <property type="match status" value="1"/>
</dbReference>
<dbReference type="AlphaFoldDB" id="A0A1V9Z281"/>
<reference evidence="2 3" key="1">
    <citation type="journal article" date="2014" name="Genome Biol. Evol.">
        <title>The secreted proteins of Achlya hypogyna and Thraustotheca clavata identify the ancestral oomycete secretome and reveal gene acquisitions by horizontal gene transfer.</title>
        <authorList>
            <person name="Misner I."/>
            <person name="Blouin N."/>
            <person name="Leonard G."/>
            <person name="Richards T.A."/>
            <person name="Lane C.E."/>
        </authorList>
    </citation>
    <scope>NUCLEOTIDE SEQUENCE [LARGE SCALE GENOMIC DNA]</scope>
    <source>
        <strain evidence="2 3">ATCC 48635</strain>
    </source>
</reference>
<accession>A0A1V9Z281</accession>
<proteinExistence type="predicted"/>
<dbReference type="PROSITE" id="PS50006">
    <property type="entry name" value="FHA_DOMAIN"/>
    <property type="match status" value="1"/>
</dbReference>
<name>A0A1V9Z281_ACHHY</name>